<dbReference type="GO" id="GO:0015421">
    <property type="term" value="F:ABC-type oligopeptide transporter activity"/>
    <property type="evidence" value="ECO:0007669"/>
    <property type="project" value="TreeGrafter"/>
</dbReference>
<dbReference type="Gene3D" id="1.20.1560.10">
    <property type="entry name" value="ABC transporter type 1, transmembrane domain"/>
    <property type="match status" value="2"/>
</dbReference>
<dbReference type="CDD" id="cd18578">
    <property type="entry name" value="ABC_6TM_Pgp_ABCB1_D2_like"/>
    <property type="match status" value="1"/>
</dbReference>
<keyword evidence="6" id="KW-0547">Nucleotide-binding</keyword>
<organism evidence="16 17">
    <name type="scientific">Aureobasidium melanogenum (strain CBS 110374)</name>
    <name type="common">Aureobasidium pullulans var. melanogenum</name>
    <dbReference type="NCBI Taxonomy" id="1043003"/>
    <lineage>
        <taxon>Eukaryota</taxon>
        <taxon>Fungi</taxon>
        <taxon>Dikarya</taxon>
        <taxon>Ascomycota</taxon>
        <taxon>Pezizomycotina</taxon>
        <taxon>Dothideomycetes</taxon>
        <taxon>Dothideomycetidae</taxon>
        <taxon>Dothideales</taxon>
        <taxon>Saccotheciaceae</taxon>
        <taxon>Aureobasidium</taxon>
    </lineage>
</organism>
<feature type="transmembrane region" description="Helical" evidence="13">
    <location>
        <begin position="803"/>
        <end position="821"/>
    </location>
</feature>
<keyword evidence="10 13" id="KW-0472">Membrane</keyword>
<feature type="transmembrane region" description="Helical" evidence="13">
    <location>
        <begin position="724"/>
        <end position="747"/>
    </location>
</feature>
<dbReference type="STRING" id="1043003.A0A074VCZ8"/>
<dbReference type="Pfam" id="PF00005">
    <property type="entry name" value="ABC_tran"/>
    <property type="match status" value="2"/>
</dbReference>
<dbReference type="PROSITE" id="PS00211">
    <property type="entry name" value="ABC_TRANSPORTER_1"/>
    <property type="match status" value="2"/>
</dbReference>
<evidence type="ECO:0000256" key="10">
    <source>
        <dbReference type="ARBA" id="ARBA00023136"/>
    </source>
</evidence>
<dbReference type="InterPro" id="IPR003593">
    <property type="entry name" value="AAA+_ATPase"/>
</dbReference>
<dbReference type="InterPro" id="IPR011527">
    <property type="entry name" value="ABC1_TM_dom"/>
</dbReference>
<feature type="transmembrane region" description="Helical" evidence="13">
    <location>
        <begin position="942"/>
        <end position="965"/>
    </location>
</feature>
<evidence type="ECO:0000256" key="12">
    <source>
        <dbReference type="SAM" id="MobiDB-lite"/>
    </source>
</evidence>
<keyword evidence="11" id="KW-0325">Glycoprotein</keyword>
<evidence type="ECO:0000259" key="14">
    <source>
        <dbReference type="PROSITE" id="PS50893"/>
    </source>
</evidence>
<feature type="domain" description="ABC transmembrane type-1" evidence="15">
    <location>
        <begin position="26"/>
        <end position="314"/>
    </location>
</feature>
<dbReference type="Gene3D" id="3.40.50.300">
    <property type="entry name" value="P-loop containing nucleotide triphosphate hydrolases"/>
    <property type="match status" value="2"/>
</dbReference>
<evidence type="ECO:0000256" key="7">
    <source>
        <dbReference type="ARBA" id="ARBA00022840"/>
    </source>
</evidence>
<dbReference type="InterPro" id="IPR027417">
    <property type="entry name" value="P-loop_NTPase"/>
</dbReference>
<keyword evidence="9 13" id="KW-1133">Transmembrane helix</keyword>
<dbReference type="GO" id="GO:0005524">
    <property type="term" value="F:ATP binding"/>
    <property type="evidence" value="ECO:0007669"/>
    <property type="project" value="UniProtKB-KW"/>
</dbReference>
<accession>A0A074VCZ8</accession>
<feature type="transmembrane region" description="Helical" evidence="13">
    <location>
        <begin position="74"/>
        <end position="95"/>
    </location>
</feature>
<evidence type="ECO:0000256" key="11">
    <source>
        <dbReference type="ARBA" id="ARBA00023180"/>
    </source>
</evidence>
<dbReference type="FunFam" id="3.40.50.300:FF:000479">
    <property type="entry name" value="Multidrug resistance protein 1A"/>
    <property type="match status" value="1"/>
</dbReference>
<dbReference type="GO" id="GO:0016887">
    <property type="term" value="F:ATP hydrolysis activity"/>
    <property type="evidence" value="ECO:0007669"/>
    <property type="project" value="InterPro"/>
</dbReference>
<dbReference type="InterPro" id="IPR039421">
    <property type="entry name" value="Type_1_exporter"/>
</dbReference>
<gene>
    <name evidence="16" type="ORF">M437DRAFT_59090</name>
</gene>
<comment type="subcellular location">
    <subcellularLocation>
        <location evidence="1">Membrane</location>
        <topology evidence="1">Multi-pass membrane protein</topology>
    </subcellularLocation>
</comment>
<feature type="compositionally biased region" description="Basic and acidic residues" evidence="12">
    <location>
        <begin position="617"/>
        <end position="627"/>
    </location>
</feature>
<evidence type="ECO:0000256" key="13">
    <source>
        <dbReference type="SAM" id="Phobius"/>
    </source>
</evidence>
<dbReference type="CDD" id="cd03249">
    <property type="entry name" value="ABC_MTABC3_MDL1_MDL2"/>
    <property type="match status" value="1"/>
</dbReference>
<evidence type="ECO:0000259" key="15">
    <source>
        <dbReference type="PROSITE" id="PS50929"/>
    </source>
</evidence>
<dbReference type="PROSITE" id="PS50929">
    <property type="entry name" value="ABC_TM1F"/>
    <property type="match status" value="2"/>
</dbReference>
<feature type="compositionally biased region" description="Basic and acidic residues" evidence="12">
    <location>
        <begin position="636"/>
        <end position="646"/>
    </location>
</feature>
<evidence type="ECO:0000256" key="1">
    <source>
        <dbReference type="ARBA" id="ARBA00004141"/>
    </source>
</evidence>
<evidence type="ECO:0000256" key="8">
    <source>
        <dbReference type="ARBA" id="ARBA00022967"/>
    </source>
</evidence>
<keyword evidence="4 13" id="KW-0812">Transmembrane</keyword>
<reference evidence="16 17" key="1">
    <citation type="journal article" date="2014" name="BMC Genomics">
        <title>Genome sequencing of four Aureobasidium pullulans varieties: biotechnological potential, stress tolerance, and description of new species.</title>
        <authorList>
            <person name="Gostin Ar C."/>
            <person name="Ohm R.A."/>
            <person name="Kogej T."/>
            <person name="Sonjak S."/>
            <person name="Turk M."/>
            <person name="Zajc J."/>
            <person name="Zalar P."/>
            <person name="Grube M."/>
            <person name="Sun H."/>
            <person name="Han J."/>
            <person name="Sharma A."/>
            <person name="Chiniquy J."/>
            <person name="Ngan C.Y."/>
            <person name="Lipzen A."/>
            <person name="Barry K."/>
            <person name="Grigoriev I.V."/>
            <person name="Gunde-Cimerman N."/>
        </authorList>
    </citation>
    <scope>NUCLEOTIDE SEQUENCE [LARGE SCALE GENOMIC DNA]</scope>
    <source>
        <strain evidence="16 17">CBS 110374</strain>
    </source>
</reference>
<dbReference type="CDD" id="cd18577">
    <property type="entry name" value="ABC_6TM_Pgp_ABCB1_D1_like"/>
    <property type="match status" value="1"/>
</dbReference>
<keyword evidence="3" id="KW-0813">Transport</keyword>
<dbReference type="RefSeq" id="XP_040875593.1">
    <property type="nucleotide sequence ID" value="XM_041023518.1"/>
</dbReference>
<comment type="similarity">
    <text evidence="2">Belongs to the ABC transporter superfamily. ABCB family. Multidrug resistance exporter (TC 3.A.1.201) subfamily.</text>
</comment>
<feature type="transmembrane region" description="Helical" evidence="13">
    <location>
        <begin position="679"/>
        <end position="704"/>
    </location>
</feature>
<protein>
    <submittedName>
        <fullName evidence="16">Putative ABC multidrug transporter</fullName>
    </submittedName>
</protein>
<dbReference type="PROSITE" id="PS50893">
    <property type="entry name" value="ABC_TRANSPORTER_2"/>
    <property type="match status" value="2"/>
</dbReference>
<dbReference type="SUPFAM" id="SSF90123">
    <property type="entry name" value="ABC transporter transmembrane region"/>
    <property type="match status" value="2"/>
</dbReference>
<feature type="domain" description="ABC transporter" evidence="14">
    <location>
        <begin position="349"/>
        <end position="600"/>
    </location>
</feature>
<dbReference type="SMART" id="SM00382">
    <property type="entry name" value="AAA"/>
    <property type="match status" value="2"/>
</dbReference>
<dbReference type="PANTHER" id="PTHR43394:SF1">
    <property type="entry name" value="ATP-BINDING CASSETTE SUB-FAMILY B MEMBER 10, MITOCHONDRIAL"/>
    <property type="match status" value="1"/>
</dbReference>
<evidence type="ECO:0000256" key="6">
    <source>
        <dbReference type="ARBA" id="ARBA00022741"/>
    </source>
</evidence>
<dbReference type="EMBL" id="KL584854">
    <property type="protein sequence ID" value="KEQ58570.1"/>
    <property type="molecule type" value="Genomic_DNA"/>
</dbReference>
<feature type="transmembrane region" description="Helical" evidence="13">
    <location>
        <begin position="21"/>
        <end position="43"/>
    </location>
</feature>
<keyword evidence="5" id="KW-0677">Repeat</keyword>
<feature type="transmembrane region" description="Helical" evidence="13">
    <location>
        <begin position="252"/>
        <end position="273"/>
    </location>
</feature>
<evidence type="ECO:0000256" key="3">
    <source>
        <dbReference type="ARBA" id="ARBA00022448"/>
    </source>
</evidence>
<evidence type="ECO:0000256" key="9">
    <source>
        <dbReference type="ARBA" id="ARBA00022989"/>
    </source>
</evidence>
<dbReference type="HOGENOM" id="CLU_000604_17_2_1"/>
<feature type="transmembrane region" description="Helical" evidence="13">
    <location>
        <begin position="147"/>
        <end position="165"/>
    </location>
</feature>
<dbReference type="AlphaFoldDB" id="A0A074VCZ8"/>
<dbReference type="Pfam" id="PF00664">
    <property type="entry name" value="ABC_membrane"/>
    <property type="match status" value="2"/>
</dbReference>
<proteinExistence type="inferred from homology"/>
<evidence type="ECO:0000313" key="17">
    <source>
        <dbReference type="Proteomes" id="UP000030672"/>
    </source>
</evidence>
<dbReference type="Proteomes" id="UP000030672">
    <property type="component" value="Unassembled WGS sequence"/>
</dbReference>
<sequence length="1249" mass="135521">MESLPNKPRTIFGYASTFDKAVLYSSACGALLAGAMNPLISVIQGRLVSGLNDFSAGSTTTTDLESTVLQATNLYVYLSLTIFTLVFASTAGFYHCGERIATALRCAYLDAILRQDMSYHDQLAPGRASNRIMTDLGIIQEGISSKLSVALSAFAIFATAFFITFTMHWKLAALTLPFFAAMIISSTIAGRTSVKNHKAATRIYDSASSLAQEAIASTKHVHAYGLRNVLQRKFSDHLQAASRPDLDGRHTISIFIVWSNAMPCLLYALVFWAGSVLLTREEVSVFDITTAAYAGVIGAFAIARVGPSAQTLIASMSSAKDVLETISQSSSQDPKSMHGLQPAEIIGDIEFREVSLTYPSRANVHVLDRISFKCPAGKKTALVGASGSGKSSVLALIERFYDPTIGHISKSATPWSLDKIDIAALNLGWLRRNVGFVSQEPSLFNTTIYENIRYGFIHTQNVLSEKEVSDRIISAAKDAYAHDFIMALPDGYQSIVGESGARLSGGQRQRIAIARAIVRNPAILLLDEATSALDSRSEELVQKALDKAMGHRTSIVIAHRLSTIHNADNIVVFSAGKVVEQGSRDQLLANGGIYHDMELKERTKMNMQQKYNMSSNKLDKNLEKETSQYDDSMGEPDEKAHAVCDGSERDLESQVAQARFSIGQTLKFLYRLNKPESQLLFTGLFSAAVAGLSYPIQSIIMSRIWEAFALPKSKFPKLEADISYYTNLYLLMAAVAMISWLGVGFAFGRSTIALAQRLKARTFDAILSQDMSFFDGNNHSTGALTYLLNTATEELINLGGPTMGGILTFITTILVGVLIAFVNAWKLALLCTGTVPFVVACGWFRVQILAVFDAKSRQSGKDAAAYANELVRDVKTIAILGLESVSVSQYNSLLRDKTDQSLSSMLAASALYAASHSVVYLCTAVAFRYGGALIAAQEYTVYQFYICYTAVVAGSQLAGSIFTFAPDASKAMYASYDLHALYSSKSRINSSISTSPQPLNEKQLGAIQFQKVSFSYPSDPARKILDDLDLEIPPGSFIAIVGPSGCGKSTLLSLIERFYDPTSGCIKIDGQDIAKVDVNHHRSCISFVGQQPTLYSGTIAENLAYALPDEFVSERAMLDACREARIHDFIASLPDGLATKVGTAGSMLSGGQRQRLAIAQALLRHPKILLLDEATSALDANLEALVHETLMVKALQRTTIAVAHRLSTVRGADCIYVLDAGKIVESGRHADLVARGGLYYELVSSQVME</sequence>
<keyword evidence="17" id="KW-1185">Reference proteome</keyword>
<keyword evidence="7" id="KW-0067">ATP-binding</keyword>
<dbReference type="PANTHER" id="PTHR43394">
    <property type="entry name" value="ATP-DEPENDENT PERMEASE MDL1, MITOCHONDRIAL"/>
    <property type="match status" value="1"/>
</dbReference>
<feature type="transmembrane region" description="Helical" evidence="13">
    <location>
        <begin position="827"/>
        <end position="852"/>
    </location>
</feature>
<dbReference type="GeneID" id="63916891"/>
<dbReference type="GO" id="GO:0090374">
    <property type="term" value="P:oligopeptide export from mitochondrion"/>
    <property type="evidence" value="ECO:0007669"/>
    <property type="project" value="TreeGrafter"/>
</dbReference>
<evidence type="ECO:0000256" key="5">
    <source>
        <dbReference type="ARBA" id="ARBA00022737"/>
    </source>
</evidence>
<dbReference type="InterPro" id="IPR036640">
    <property type="entry name" value="ABC1_TM_sf"/>
</dbReference>
<feature type="domain" description="ABC transmembrane type-1" evidence="15">
    <location>
        <begin position="681"/>
        <end position="970"/>
    </location>
</feature>
<feature type="transmembrane region" description="Helical" evidence="13">
    <location>
        <begin position="285"/>
        <end position="306"/>
    </location>
</feature>
<dbReference type="InterPro" id="IPR003439">
    <property type="entry name" value="ABC_transporter-like_ATP-bd"/>
</dbReference>
<dbReference type="InterPro" id="IPR017871">
    <property type="entry name" value="ABC_transporter-like_CS"/>
</dbReference>
<feature type="transmembrane region" description="Helical" evidence="13">
    <location>
        <begin position="905"/>
        <end position="930"/>
    </location>
</feature>
<dbReference type="GO" id="GO:0005743">
    <property type="term" value="C:mitochondrial inner membrane"/>
    <property type="evidence" value="ECO:0007669"/>
    <property type="project" value="TreeGrafter"/>
</dbReference>
<feature type="domain" description="ABC transporter" evidence="14">
    <location>
        <begin position="1007"/>
        <end position="1245"/>
    </location>
</feature>
<dbReference type="SUPFAM" id="SSF52540">
    <property type="entry name" value="P-loop containing nucleoside triphosphate hydrolases"/>
    <property type="match status" value="2"/>
</dbReference>
<name>A0A074VCZ8_AURM1</name>
<feature type="region of interest" description="Disordered" evidence="12">
    <location>
        <begin position="613"/>
        <end position="646"/>
    </location>
</feature>
<evidence type="ECO:0000256" key="2">
    <source>
        <dbReference type="ARBA" id="ARBA00007577"/>
    </source>
</evidence>
<dbReference type="FunFam" id="3.40.50.300:FF:000913">
    <property type="entry name" value="ABC multidrug transporter SitT"/>
    <property type="match status" value="1"/>
</dbReference>
<evidence type="ECO:0000256" key="4">
    <source>
        <dbReference type="ARBA" id="ARBA00022692"/>
    </source>
</evidence>
<evidence type="ECO:0000313" key="16">
    <source>
        <dbReference type="EMBL" id="KEQ58570.1"/>
    </source>
</evidence>
<keyword evidence="8" id="KW-1278">Translocase</keyword>